<evidence type="ECO:0000313" key="2">
    <source>
        <dbReference type="Proteomes" id="UP000288794"/>
    </source>
</evidence>
<protein>
    <submittedName>
        <fullName evidence="1">Cell division protein</fullName>
    </submittedName>
</protein>
<gene>
    <name evidence="1" type="ORF">ED28_00210</name>
</gene>
<dbReference type="Proteomes" id="UP000288794">
    <property type="component" value="Unassembled WGS sequence"/>
</dbReference>
<name>A0A443IH66_9GAMM</name>
<dbReference type="EMBL" id="JMEE01000001">
    <property type="protein sequence ID" value="RWR03444.1"/>
    <property type="molecule type" value="Genomic_DNA"/>
</dbReference>
<dbReference type="InterPro" id="IPR032278">
    <property type="entry name" value="Cif"/>
</dbReference>
<evidence type="ECO:0000313" key="1">
    <source>
        <dbReference type="EMBL" id="RWR03444.1"/>
    </source>
</evidence>
<keyword evidence="1" id="KW-0132">Cell division</keyword>
<dbReference type="Pfam" id="PF16374">
    <property type="entry name" value="CIF"/>
    <property type="match status" value="1"/>
</dbReference>
<dbReference type="RefSeq" id="WP_128174158.1">
    <property type="nucleotide sequence ID" value="NZ_CP071409.1"/>
</dbReference>
<comment type="caution">
    <text evidence="1">The sequence shown here is derived from an EMBL/GenBank/DDBJ whole genome shotgun (WGS) entry which is preliminary data.</text>
</comment>
<keyword evidence="1" id="KW-0131">Cell cycle</keyword>
<accession>A0A443IH66</accession>
<keyword evidence="2" id="KW-1185">Reference proteome</keyword>
<dbReference type="GO" id="GO:0051301">
    <property type="term" value="P:cell division"/>
    <property type="evidence" value="ECO:0007669"/>
    <property type="project" value="UniProtKB-KW"/>
</dbReference>
<organism evidence="1 2">
    <name type="scientific">[Pantoea] beijingensis</name>
    <dbReference type="NCBI Taxonomy" id="1324864"/>
    <lineage>
        <taxon>Bacteria</taxon>
        <taxon>Pseudomonadati</taxon>
        <taxon>Pseudomonadota</taxon>
        <taxon>Gammaproteobacteria</taxon>
        <taxon>Enterobacterales</taxon>
        <taxon>Erwiniaceae</taxon>
        <taxon>Erwinia</taxon>
    </lineage>
</organism>
<reference evidence="1 2" key="1">
    <citation type="submission" date="2014-04" db="EMBL/GenBank/DDBJ databases">
        <title>Draft genome sequence of Pantoea beijingensis strain LMG 27579, an emerging pathogen to Pleurotus eryngii with potential industrial application.</title>
        <authorList>
            <person name="Xu F."/>
            <person name="Liu Y."/>
            <person name="Wang S."/>
            <person name="Yin Y."/>
            <person name="Ma Y."/>
            <person name="Zhao S."/>
            <person name="Rong C."/>
        </authorList>
    </citation>
    <scope>NUCLEOTIDE SEQUENCE [LARGE SCALE GENOMIC DNA]</scope>
    <source>
        <strain evidence="1 2">LMG 27579</strain>
    </source>
</reference>
<dbReference type="AlphaFoldDB" id="A0A443IH66"/>
<proteinExistence type="predicted"/>
<sequence>MRNTISAFYSTQPDPHMQIGGNQQNRIQKIEVSTPHRVNNPSTLAVQDFANLSARNLKANVLLNSDDDEQPIHQKNPTALLKAIDDNVTQTAIAWGRSKKDVEDMIGSSTRIMDPVCGVSANNLMKLFLDSDHSSYVYAKAHPISLSQLQQQFAHLPADKNFILRVKDSGLGHAYVIDLPASAKSKRDAFIYQSDLGEGAARPLRLEDWMNKKASYPVSLNDLENHFINMSNGNIDPEHIAKLFDIDSNPKMLRPERLDLRKNKGFNFQLAEYDLGNLERNINAVKANCI</sequence>